<dbReference type="SUPFAM" id="SSF55048">
    <property type="entry name" value="Probable ACP-binding domain of malonyl-CoA ACP transacylase"/>
    <property type="match status" value="1"/>
</dbReference>
<dbReference type="Pfam" id="PF21089">
    <property type="entry name" value="PKS_DH_N"/>
    <property type="match status" value="1"/>
</dbReference>
<dbReference type="InterPro" id="IPR036291">
    <property type="entry name" value="NAD(P)-bd_dom_sf"/>
</dbReference>
<dbReference type="SUPFAM" id="SSF52151">
    <property type="entry name" value="FabD/lysophospholipase-like"/>
    <property type="match status" value="1"/>
</dbReference>
<dbReference type="Pfam" id="PF14765">
    <property type="entry name" value="PS-DH"/>
    <property type="match status" value="1"/>
</dbReference>
<dbReference type="Pfam" id="PF00698">
    <property type="entry name" value="Acyl_transf_1"/>
    <property type="match status" value="1"/>
</dbReference>
<dbReference type="SMART" id="SM00825">
    <property type="entry name" value="PKS_KS"/>
    <property type="match status" value="1"/>
</dbReference>
<dbReference type="PROSITE" id="PS52004">
    <property type="entry name" value="KS3_2"/>
    <property type="match status" value="1"/>
</dbReference>
<dbReference type="Gene3D" id="3.10.129.110">
    <property type="entry name" value="Polyketide synthase dehydratase"/>
    <property type="match status" value="1"/>
</dbReference>
<feature type="domain" description="Carrier" evidence="8">
    <location>
        <begin position="2245"/>
        <end position="2328"/>
    </location>
</feature>
<feature type="domain" description="PKS/mFAS DH" evidence="10">
    <location>
        <begin position="939"/>
        <end position="1235"/>
    </location>
</feature>
<name>A0A478EBM0_TALPI</name>
<dbReference type="PANTHER" id="PTHR43775">
    <property type="entry name" value="FATTY ACID SYNTHASE"/>
    <property type="match status" value="1"/>
</dbReference>
<dbReference type="GO" id="GO:0004315">
    <property type="term" value="F:3-oxoacyl-[acyl-carrier-protein] synthase activity"/>
    <property type="evidence" value="ECO:0007669"/>
    <property type="project" value="InterPro"/>
</dbReference>
<dbReference type="InterPro" id="IPR057326">
    <property type="entry name" value="KR_dom"/>
</dbReference>
<dbReference type="InterPro" id="IPR032821">
    <property type="entry name" value="PKS_assoc"/>
</dbReference>
<dbReference type="Gene3D" id="3.90.180.10">
    <property type="entry name" value="Medium-chain alcohol dehydrogenases, catalytic domain"/>
    <property type="match status" value="1"/>
</dbReference>
<dbReference type="Pfam" id="PF16197">
    <property type="entry name" value="KAsynt_C_assoc"/>
    <property type="match status" value="1"/>
</dbReference>
<evidence type="ECO:0000259" key="10">
    <source>
        <dbReference type="PROSITE" id="PS52019"/>
    </source>
</evidence>
<dbReference type="GO" id="GO:0004312">
    <property type="term" value="F:fatty acid synthase activity"/>
    <property type="evidence" value="ECO:0007669"/>
    <property type="project" value="TreeGrafter"/>
</dbReference>
<evidence type="ECO:0000256" key="2">
    <source>
        <dbReference type="ARBA" id="ARBA00022450"/>
    </source>
</evidence>
<dbReference type="SUPFAM" id="SSF51735">
    <property type="entry name" value="NAD(P)-binding Rossmann-fold domains"/>
    <property type="match status" value="1"/>
</dbReference>
<evidence type="ECO:0000259" key="8">
    <source>
        <dbReference type="PROSITE" id="PS50075"/>
    </source>
</evidence>
<dbReference type="InterPro" id="IPR016039">
    <property type="entry name" value="Thiolase-like"/>
</dbReference>
<dbReference type="InterPro" id="IPR014043">
    <property type="entry name" value="Acyl_transferase_dom"/>
</dbReference>
<dbReference type="InterPro" id="IPR018201">
    <property type="entry name" value="Ketoacyl_synth_AS"/>
</dbReference>
<evidence type="ECO:0000256" key="5">
    <source>
        <dbReference type="ARBA" id="ARBA00022857"/>
    </source>
</evidence>
<sequence>MPHFESPVHEDSMLEPIAIVGMACRLPGAINSAHSLWEVLKEKRSVQTPKVPASRFNIDAYLHERLDRPGSFNVPGGYFLDGNAEDFDPSFFNITPIEAMWLDPQQRKMLEVTYECLESAGCTLEDIKGSNTAVFVGSFTSDYQQMSTKDGDFRHNYAATGVDPGLISARIGNTFDLNGPSFTINTACSSSIYAIHNACHALRTRDASAAIAGGVNLILTVDQHMNTAKLGILSPTSTCHTFDASADGYGRAEGAGALYLKRLSDAIRDGDPVRGVIRSSAVNTNGKVAGMGITHPSKAGQERVVRQAYARSGLDPLRTAYVECHGTGTPVGDPIEAHAIGRAMNDARPSDKPLLIGAIKANIGHSEAASGIFAVMKAALMTEEGVIPGVAGLQNLNPAILEEEWNIKVNAETTLWPAGFSERRVGVSSFGYGGTNGHVIVEAVDALHPLYSHGRKRGNDPQKATRPFLLPFSAHDRPTLERNIAAHAKVAPEYHLADLAYTLGVHRSKFATRGFTVAAEPLGSEDLAVSAFTIGSAPRSQKDVAFILTGQGAQWSGLGAKAMEAFPEFRSTIDALDTVLQHLDGAIRPTWSLKSVLLASSDAPDINDANVAQPVCTAVQIAIIDLFATWGITPTATVGHSSGEIAAAYAAGLLAAPEAIVAAFLRGYAVSHNAPAGSMLAVGLGLNGIVKYESLLSHDLVIACQNSPESLTLSGTQEAVANAKSVLSKDGVFARELPTGKAYHSPQMNDVAAAYDTLLIQAVQGLTGQDLKWRRPRARWFSSVTGTEYIGQFVPASYWSANLRNRVLFDEAVACLGTAPGLEQVAIVIEIGPHSALAGPFKQICKANNLDRFSYIASLVREKDSAVQLLKTAGALFVQDYPVDLEEVNAVPAATGNMKKKTKPLLLVDLPPYQWNYEKTFWAEPRLSHEQRNLTSPRHDLLGSKIVGLSKRSLAWRNVLRHVDLPWLKDHTLGREAVFPAAAHLSMAAEALQQVCDQEGIEIHSVTFRDVQLMAALIIPDIDDGIEVQLRLNKMQEDGLWYTFTVESCVDGEWGLHSTGSIAANYVEAAEREHPVDQMKLTQRVPGKTWYKAFDRVGFEYGPSFQPLSNIRTNGKYHHAVADVKVDTESGLVAGESRYLLHPSTIDGCLQLIIISINSGMHAEMKHGVVPIKIEELTVWHAKQANKTTGKSVAWTDRLDGRYFNTHTKLFSGSGDMLLDVKNLLCVSYEAAVPQTTAPNRPREPYMEAIYKPDITTLTTQQALQVYPSIQSEEDSIAAIVELLHYKKPISSALLLGQPDSKTLQAVLRQVPSSTKLILAGLSEESITDLTAGTDTSRISTITSTEGLFEFGEQTLDPQDLVIVGKDAWSHATKQQLLVEVAALTVKGGKVIFSVPSQAGEDIADTISHHGFSTPELLFPLPEVTIISATHVESDSDEAAPSKQSVIMLALDETAKSSYSPFAAVLQDRGCDVKCSHLGENVLVKKDAEATYIIYDAMGNLLSSLTEDIFGRLKTVLTGSNPVIWLTTGVNEGSCVSGGMSQGLLRAIRSEQASARILLLDANTTEDFTSIADAVLGKLGHIATKDSGADTEYWLQNGILTIPRVVPNESLNAHFTANTAAPQLGVLTSDKALSGKVVDGELVFKSEPPSELAEFDVKMQINYASVRKADLHGPTSSLSIIAGPIGAVGGKLDKSFVGQNAVAYAESPFGTELTASVSVGAFYSDFEETALLATLPSLAEAIYAVLDVGKIQANEHVVLLPAPHDFVIAVAELKRVLGFQLTVIVGSELEKQDLIRQTTLTSNELLLSQGAKSIQSLGKLDLVISHDFSLLGKEVWRAMPAASRFVLHDAVVEGSLDALPFSKGVAFLLSGVRNLYRTRPHVLGDLLTRTIGFMKDNNIIRKPNVYDIDSLKDLTQVLGQGNMENAVLKYDYGHSSVKIQPLGDTVEFSPDVAYFLVGCLGGLGRSLTTFMLERGARDFVFLSRSGADKPDAAALVESIQKAGAKVQVFRGDAGIQADVDRAVSEVTATRNIRGVVHAAMVLQDGMFDNMTFSQFQTALKPKVNSAVTLHKAFENISLDFFVMTSSISATMGNPGQANYCAGNSYLDSLAWYRNLRGLPATSLVLPMVLDVGVVAENSEIEEALSRKAMYGIDERELLRGFETAMLQRPKDAPASIGDAQIILGLEPDYLAKAIAAVGDPDEAYWYQDARFAHLRVAVEDIRRFAGSNSDRAGSFIQELEAVRALGPVAVLHAISGHIAKKLSNMLLIPVEDFVFEGSSISVYGIDSMIGADLRNWLYKLFGLEISFQHLLAPNMTILALASAVAENLGFMEKTES</sequence>
<dbReference type="Pfam" id="PF00109">
    <property type="entry name" value="ketoacyl-synt"/>
    <property type="match status" value="1"/>
</dbReference>
<dbReference type="Proteomes" id="UP000053095">
    <property type="component" value="Unassembled WGS sequence"/>
</dbReference>
<keyword evidence="5" id="KW-0521">NADP</keyword>
<dbReference type="Pfam" id="PF02801">
    <property type="entry name" value="Ketoacyl-synt_C"/>
    <property type="match status" value="1"/>
</dbReference>
<feature type="active site" description="Proton donor; for dehydratase activity" evidence="7">
    <location>
        <position position="1147"/>
    </location>
</feature>
<dbReference type="InterPro" id="IPR049552">
    <property type="entry name" value="PKS_DH_N"/>
</dbReference>
<dbReference type="SUPFAM" id="SSF53901">
    <property type="entry name" value="Thiolase-like"/>
    <property type="match status" value="1"/>
</dbReference>
<dbReference type="GO" id="GO:0006633">
    <property type="term" value="P:fatty acid biosynthetic process"/>
    <property type="evidence" value="ECO:0007669"/>
    <property type="project" value="InterPro"/>
</dbReference>
<dbReference type="InterPro" id="IPR009081">
    <property type="entry name" value="PP-bd_ACP"/>
</dbReference>
<keyword evidence="2" id="KW-0596">Phosphopantetheine</keyword>
<dbReference type="PROSITE" id="PS50075">
    <property type="entry name" value="CARRIER"/>
    <property type="match status" value="1"/>
</dbReference>
<dbReference type="EMBL" id="DF933840">
    <property type="protein sequence ID" value="GAM42258.1"/>
    <property type="molecule type" value="Genomic_DNA"/>
</dbReference>
<dbReference type="SMART" id="SM00826">
    <property type="entry name" value="PKS_DH"/>
    <property type="match status" value="1"/>
</dbReference>
<dbReference type="Pfam" id="PF08659">
    <property type="entry name" value="KR"/>
    <property type="match status" value="1"/>
</dbReference>
<dbReference type="InterPro" id="IPR001227">
    <property type="entry name" value="Ac_transferase_dom_sf"/>
</dbReference>
<keyword evidence="6" id="KW-0511">Multifunctional enzyme</keyword>
<evidence type="ECO:0000256" key="1">
    <source>
        <dbReference type="ARBA" id="ARBA00005179"/>
    </source>
</evidence>
<dbReference type="InterPro" id="IPR049900">
    <property type="entry name" value="PKS_mFAS_DH"/>
</dbReference>
<dbReference type="CDD" id="cd00833">
    <property type="entry name" value="PKS"/>
    <property type="match status" value="1"/>
</dbReference>
<dbReference type="PROSITE" id="PS52019">
    <property type="entry name" value="PKS_MFAS_DH"/>
    <property type="match status" value="1"/>
</dbReference>
<dbReference type="InterPro" id="IPR020807">
    <property type="entry name" value="PKS_DH"/>
</dbReference>
<keyword evidence="12" id="KW-1185">Reference proteome</keyword>
<dbReference type="Gene3D" id="3.40.50.720">
    <property type="entry name" value="NAD(P)-binding Rossmann-like Domain"/>
    <property type="match status" value="1"/>
</dbReference>
<evidence type="ECO:0000313" key="12">
    <source>
        <dbReference type="Proteomes" id="UP000053095"/>
    </source>
</evidence>
<dbReference type="GO" id="GO:0044550">
    <property type="term" value="P:secondary metabolite biosynthetic process"/>
    <property type="evidence" value="ECO:0007669"/>
    <property type="project" value="TreeGrafter"/>
</dbReference>
<feature type="domain" description="Ketosynthase family 3 (KS3)" evidence="9">
    <location>
        <begin position="14"/>
        <end position="443"/>
    </location>
</feature>
<dbReference type="Gene3D" id="3.40.47.10">
    <property type="match status" value="1"/>
</dbReference>
<keyword evidence="3" id="KW-0597">Phosphoprotein</keyword>
<proteinExistence type="predicted"/>
<dbReference type="InterPro" id="IPR016035">
    <property type="entry name" value="Acyl_Trfase/lysoPLipase"/>
</dbReference>
<feature type="active site" description="Proton acceptor; for dehydratase activity" evidence="7">
    <location>
        <position position="971"/>
    </location>
</feature>
<organism evidence="11 12">
    <name type="scientific">Talaromyces pinophilus</name>
    <name type="common">Penicillium pinophilum</name>
    <dbReference type="NCBI Taxonomy" id="128442"/>
    <lineage>
        <taxon>Eukaryota</taxon>
        <taxon>Fungi</taxon>
        <taxon>Dikarya</taxon>
        <taxon>Ascomycota</taxon>
        <taxon>Pezizomycotina</taxon>
        <taxon>Eurotiomycetes</taxon>
        <taxon>Eurotiomycetidae</taxon>
        <taxon>Eurotiales</taxon>
        <taxon>Trichocomaceae</taxon>
        <taxon>Talaromyces</taxon>
        <taxon>Talaromyces sect. Talaromyces</taxon>
    </lineage>
</organism>
<protein>
    <submittedName>
        <fullName evidence="11">Uncharacterized protein</fullName>
    </submittedName>
</protein>
<evidence type="ECO:0000256" key="6">
    <source>
        <dbReference type="ARBA" id="ARBA00023268"/>
    </source>
</evidence>
<gene>
    <name evidence="11" type="ORF">TCE0_044r16055</name>
</gene>
<dbReference type="SMART" id="SM00827">
    <property type="entry name" value="PKS_AT"/>
    <property type="match status" value="1"/>
</dbReference>
<dbReference type="Gene3D" id="3.30.70.3290">
    <property type="match status" value="1"/>
</dbReference>
<dbReference type="InterPro" id="IPR020841">
    <property type="entry name" value="PKS_Beta-ketoAc_synthase_dom"/>
</dbReference>
<accession>A0A478EBM0</accession>
<dbReference type="InterPro" id="IPR050091">
    <property type="entry name" value="PKS_NRPS_Biosynth_Enz"/>
</dbReference>
<keyword evidence="4" id="KW-0808">Transferase</keyword>
<evidence type="ECO:0000256" key="3">
    <source>
        <dbReference type="ARBA" id="ARBA00022553"/>
    </source>
</evidence>
<dbReference type="PANTHER" id="PTHR43775:SF50">
    <property type="entry name" value="HIGHLY REDUCING POLYKETIDE SYNTHASE SRDA"/>
    <property type="match status" value="1"/>
</dbReference>
<reference evidence="12" key="1">
    <citation type="journal article" date="2015" name="Genome Announc.">
        <title>Draft genome sequence of Talaromyces cellulolyticus strain Y-94, a source of lignocellulosic biomass-degrading enzymes.</title>
        <authorList>
            <person name="Fujii T."/>
            <person name="Koike H."/>
            <person name="Sawayama S."/>
            <person name="Yano S."/>
            <person name="Inoue H."/>
        </authorList>
    </citation>
    <scope>NUCLEOTIDE SEQUENCE [LARGE SCALE GENOMIC DNA]</scope>
    <source>
        <strain evidence="12">Y-94</strain>
    </source>
</reference>
<dbReference type="SMART" id="SM00822">
    <property type="entry name" value="PKS_KR"/>
    <property type="match status" value="1"/>
</dbReference>
<dbReference type="InterPro" id="IPR013968">
    <property type="entry name" value="PKS_KR"/>
</dbReference>
<dbReference type="InterPro" id="IPR016036">
    <property type="entry name" value="Malonyl_transacylase_ACP-bd"/>
</dbReference>
<evidence type="ECO:0000259" key="9">
    <source>
        <dbReference type="PROSITE" id="PS52004"/>
    </source>
</evidence>
<feature type="region of interest" description="C-terminal hotdog fold" evidence="7">
    <location>
        <begin position="1082"/>
        <end position="1235"/>
    </location>
</feature>
<comment type="pathway">
    <text evidence="1">Secondary metabolite biosynthesis.</text>
</comment>
<dbReference type="InterPro" id="IPR014030">
    <property type="entry name" value="Ketoacyl_synth_N"/>
</dbReference>
<evidence type="ECO:0000313" key="11">
    <source>
        <dbReference type="EMBL" id="GAM42258.1"/>
    </source>
</evidence>
<dbReference type="InterPro" id="IPR014031">
    <property type="entry name" value="Ketoacyl_synth_C"/>
</dbReference>
<dbReference type="PROSITE" id="PS00606">
    <property type="entry name" value="KS3_1"/>
    <property type="match status" value="1"/>
</dbReference>
<dbReference type="Gene3D" id="3.40.366.10">
    <property type="entry name" value="Malonyl-Coenzyme A Acyl Carrier Protein, domain 2"/>
    <property type="match status" value="1"/>
</dbReference>
<feature type="region of interest" description="N-terminal hotdog fold" evidence="7">
    <location>
        <begin position="939"/>
        <end position="1069"/>
    </location>
</feature>
<dbReference type="InterPro" id="IPR042104">
    <property type="entry name" value="PKS_dehydratase_sf"/>
</dbReference>
<evidence type="ECO:0000256" key="4">
    <source>
        <dbReference type="ARBA" id="ARBA00022679"/>
    </source>
</evidence>
<evidence type="ECO:0000256" key="7">
    <source>
        <dbReference type="PROSITE-ProRule" id="PRU01363"/>
    </source>
</evidence>
<dbReference type="InterPro" id="IPR049551">
    <property type="entry name" value="PKS_DH_C"/>
</dbReference>